<evidence type="ECO:0000256" key="1">
    <source>
        <dbReference type="SAM" id="MobiDB-lite"/>
    </source>
</evidence>
<feature type="region of interest" description="Disordered" evidence="1">
    <location>
        <begin position="27"/>
        <end position="46"/>
    </location>
</feature>
<proteinExistence type="predicted"/>
<dbReference type="OrthoDB" id="51386at2157"/>
<dbReference type="HOGENOM" id="CLU_101662_0_0_2"/>
<evidence type="ECO:0000313" key="2">
    <source>
        <dbReference type="EMBL" id="ABN07756.1"/>
    </source>
</evidence>
<dbReference type="STRING" id="410358.Mlab_1593"/>
<dbReference type="GeneID" id="4794411"/>
<dbReference type="EMBL" id="CP000559">
    <property type="protein sequence ID" value="ABN07756.1"/>
    <property type="molecule type" value="Genomic_DNA"/>
</dbReference>
<dbReference type="KEGG" id="mla:Mlab_1593"/>
<keyword evidence="3" id="KW-1185">Reference proteome</keyword>
<organism evidence="2 3">
    <name type="scientific">Methanocorpusculum labreanum (strain ATCC 43576 / DSM 4855 / Z)</name>
    <dbReference type="NCBI Taxonomy" id="410358"/>
    <lineage>
        <taxon>Archaea</taxon>
        <taxon>Methanobacteriati</taxon>
        <taxon>Methanobacteriota</taxon>
        <taxon>Stenosarchaea group</taxon>
        <taxon>Methanomicrobia</taxon>
        <taxon>Methanomicrobiales</taxon>
        <taxon>Methanocorpusculaceae</taxon>
        <taxon>Methanocorpusculum</taxon>
    </lineage>
</organism>
<name>A2STV0_METLZ</name>
<dbReference type="Proteomes" id="UP000000365">
    <property type="component" value="Chromosome"/>
</dbReference>
<dbReference type="AlphaFoldDB" id="A2STV0"/>
<evidence type="ECO:0000313" key="3">
    <source>
        <dbReference type="Proteomes" id="UP000000365"/>
    </source>
</evidence>
<reference evidence="2 3" key="1">
    <citation type="journal article" date="2009" name="Stand. Genomic Sci.">
        <title>Complete genome sequence of Methanocorpusculum labreanum type strain Z.</title>
        <authorList>
            <person name="Anderson I.J."/>
            <person name="Sieprawska-Lupa M."/>
            <person name="Goltsman E."/>
            <person name="Lapidus A."/>
            <person name="Copeland A."/>
            <person name="Glavina Del Rio T."/>
            <person name="Tice H."/>
            <person name="Dalin E."/>
            <person name="Barry K."/>
            <person name="Pitluck S."/>
            <person name="Hauser L."/>
            <person name="Land M."/>
            <person name="Lucas S."/>
            <person name="Richardson P."/>
            <person name="Whitman W.B."/>
            <person name="Kyrpides N.C."/>
        </authorList>
    </citation>
    <scope>NUCLEOTIDE SEQUENCE [LARGE SCALE GENOMIC DNA]</scope>
    <source>
        <strain evidence="3">ATCC 43576 / DSM 4855 / Z</strain>
    </source>
</reference>
<gene>
    <name evidence="2" type="ordered locus">Mlab_1593</name>
</gene>
<dbReference type="PROSITE" id="PS51257">
    <property type="entry name" value="PROKAR_LIPOPROTEIN"/>
    <property type="match status" value="1"/>
</dbReference>
<dbReference type="RefSeq" id="WP_011833959.1">
    <property type="nucleotide sequence ID" value="NC_008942.1"/>
</dbReference>
<protein>
    <recommendedName>
        <fullName evidence="4">DUF4352 domain-containing protein</fullName>
    </recommendedName>
</protein>
<evidence type="ECO:0008006" key="4">
    <source>
        <dbReference type="Google" id="ProtNLM"/>
    </source>
</evidence>
<accession>A2STV0</accession>
<dbReference type="eggNOG" id="arCOG07632">
    <property type="taxonomic scope" value="Archaea"/>
</dbReference>
<sequence>MKKIWYVLGTLIVLMAVTLSAGCISSPSDTPTPVTPVPTTTTPTPVPTPVEVMQGQELTITDTGNTITIGISQRKFSSEAEDVLAKGSSANPTPAPGQYAVMLKIAETFDGGESTAKLVSPYHYEIYVNGIGYPAVPAVLPSGYTDFPTTNILKYATAEGWLAYIIPQGDAKLAYEVKEEPLGFIRINY</sequence>